<dbReference type="OrthoDB" id="3243413at2759"/>
<feature type="region of interest" description="Disordered" evidence="1">
    <location>
        <begin position="379"/>
        <end position="435"/>
    </location>
</feature>
<accession>A0A9Q5HTR7</accession>
<reference evidence="2" key="1">
    <citation type="submission" date="2016-06" db="EMBL/GenBank/DDBJ databases">
        <title>Draft Genome sequence of the fungus Inonotus baumii.</title>
        <authorList>
            <person name="Zhu H."/>
            <person name="Lin W."/>
        </authorList>
    </citation>
    <scope>NUCLEOTIDE SEQUENCE</scope>
    <source>
        <strain evidence="2">821</strain>
    </source>
</reference>
<feature type="compositionally biased region" description="Gly residues" evidence="1">
    <location>
        <begin position="417"/>
        <end position="435"/>
    </location>
</feature>
<dbReference type="Proteomes" id="UP000757232">
    <property type="component" value="Unassembled WGS sequence"/>
</dbReference>
<keyword evidence="3" id="KW-1185">Reference proteome</keyword>
<dbReference type="AlphaFoldDB" id="A0A9Q5HTR7"/>
<feature type="compositionally biased region" description="Basic and acidic residues" evidence="1">
    <location>
        <begin position="318"/>
        <end position="335"/>
    </location>
</feature>
<dbReference type="EMBL" id="LNZH02000207">
    <property type="protein sequence ID" value="OCB85843.1"/>
    <property type="molecule type" value="Genomic_DNA"/>
</dbReference>
<feature type="compositionally biased region" description="Low complexity" evidence="1">
    <location>
        <begin position="231"/>
        <end position="242"/>
    </location>
</feature>
<comment type="caution">
    <text evidence="2">The sequence shown here is derived from an EMBL/GenBank/DDBJ whole genome shotgun (WGS) entry which is preliminary data.</text>
</comment>
<organism evidence="2 3">
    <name type="scientific">Sanghuangporus baumii</name>
    <name type="common">Phellinus baumii</name>
    <dbReference type="NCBI Taxonomy" id="108892"/>
    <lineage>
        <taxon>Eukaryota</taxon>
        <taxon>Fungi</taxon>
        <taxon>Dikarya</taxon>
        <taxon>Basidiomycota</taxon>
        <taxon>Agaricomycotina</taxon>
        <taxon>Agaricomycetes</taxon>
        <taxon>Hymenochaetales</taxon>
        <taxon>Hymenochaetaceae</taxon>
        <taxon>Sanghuangporus</taxon>
    </lineage>
</organism>
<sequence>MPKREPTPPLEDDSKFLIINYPYPLHANMTIETERVELAHWIASCIAKDYLVAIYYKPSAPNMVIIEVMKGCPRLNALLGAHKWREFLRRPDPDQAKMESRIYYCRFSTGREVQKYGWRRIDVWNSWFKNYDPINGPFVTDPYPRAGFCGVPPETQTDYGLCRPLPTGVFPRPRPSNKPSIVPGSDKYVNIKEAGQQSIVAPSPTKQSGMSWASILSAGTVHRPAVELPQTTSKTSSTSSSSVASPIDPSTDRHSVNKIISPPPGLSRPGLSEDSPQASSEWDFEPTSSLVTPYDSSIKVDIITSGLEAAAINDYEKRMSNRDKESSGELGRPQEGDYWTELPTRPVDWDKPICPEHKVACRAGICKIMDEMVKKKKREAQAALRQKQRQESTNGNGNDGWEVVKAKGQGRGRGKGWTRGQGRGGRSQGRKGGWC</sequence>
<evidence type="ECO:0000313" key="3">
    <source>
        <dbReference type="Proteomes" id="UP000757232"/>
    </source>
</evidence>
<gene>
    <name evidence="2" type="ORF">A7U60_g7197</name>
</gene>
<protein>
    <submittedName>
        <fullName evidence="2">Uncharacterized protein</fullName>
    </submittedName>
</protein>
<evidence type="ECO:0000256" key="1">
    <source>
        <dbReference type="SAM" id="MobiDB-lite"/>
    </source>
</evidence>
<feature type="compositionally biased region" description="Polar residues" evidence="1">
    <location>
        <begin position="274"/>
        <end position="287"/>
    </location>
</feature>
<evidence type="ECO:0000313" key="2">
    <source>
        <dbReference type="EMBL" id="OCB85843.1"/>
    </source>
</evidence>
<feature type="region of interest" description="Disordered" evidence="1">
    <location>
        <begin position="318"/>
        <end position="343"/>
    </location>
</feature>
<proteinExistence type="predicted"/>
<feature type="region of interest" description="Disordered" evidence="1">
    <location>
        <begin position="227"/>
        <end position="287"/>
    </location>
</feature>
<name>A0A9Q5HTR7_SANBA</name>